<proteinExistence type="predicted"/>
<organism evidence="2">
    <name type="scientific">Selaginella moellendorffii</name>
    <name type="common">Spikemoss</name>
    <dbReference type="NCBI Taxonomy" id="88036"/>
    <lineage>
        <taxon>Eukaryota</taxon>
        <taxon>Viridiplantae</taxon>
        <taxon>Streptophyta</taxon>
        <taxon>Embryophyta</taxon>
        <taxon>Tracheophyta</taxon>
        <taxon>Lycopodiopsida</taxon>
        <taxon>Selaginellales</taxon>
        <taxon>Selaginellaceae</taxon>
        <taxon>Selaginella</taxon>
    </lineage>
</organism>
<protein>
    <submittedName>
        <fullName evidence="1">Uncharacterized protein</fullName>
    </submittedName>
</protein>
<dbReference type="AlphaFoldDB" id="D8RT76"/>
<dbReference type="KEGG" id="smo:SELMODRAFT_414572"/>
<evidence type="ECO:0000313" key="2">
    <source>
        <dbReference type="Proteomes" id="UP000001514"/>
    </source>
</evidence>
<dbReference type="Proteomes" id="UP000001514">
    <property type="component" value="Unassembled WGS sequence"/>
</dbReference>
<name>D8RT76_SELML</name>
<accession>D8RT76</accession>
<gene>
    <name evidence="1" type="ORF">SELMODRAFT_414572</name>
</gene>
<sequence>MPTILCSTQNELEERGREEKTHCSATYSHHTGTYCYTLDCSRAPRGADSSGDDDDRSIGAIDFFARSASSGKRANIAGDLGDGGDGIDTRLLLAQAQRAPGRRTRTIFCELASTSKERYRERLIALGRDQRRDHVEKAADYVRTSTVVLEAFPEELDRSFAALGLLLSPVRIITLTRAGVFASAIKLSPVMSLHLLGPF</sequence>
<dbReference type="Gramene" id="EFJ24462">
    <property type="protein sequence ID" value="EFJ24462"/>
    <property type="gene ID" value="SELMODRAFT_414572"/>
</dbReference>
<reference evidence="1 2" key="1">
    <citation type="journal article" date="2011" name="Science">
        <title>The Selaginella genome identifies genetic changes associated with the evolution of vascular plants.</title>
        <authorList>
            <person name="Banks J.A."/>
            <person name="Nishiyama T."/>
            <person name="Hasebe M."/>
            <person name="Bowman J.L."/>
            <person name="Gribskov M."/>
            <person name="dePamphilis C."/>
            <person name="Albert V.A."/>
            <person name="Aono N."/>
            <person name="Aoyama T."/>
            <person name="Ambrose B.A."/>
            <person name="Ashton N.W."/>
            <person name="Axtell M.J."/>
            <person name="Barker E."/>
            <person name="Barker M.S."/>
            <person name="Bennetzen J.L."/>
            <person name="Bonawitz N.D."/>
            <person name="Chapple C."/>
            <person name="Cheng C."/>
            <person name="Correa L.G."/>
            <person name="Dacre M."/>
            <person name="DeBarry J."/>
            <person name="Dreyer I."/>
            <person name="Elias M."/>
            <person name="Engstrom E.M."/>
            <person name="Estelle M."/>
            <person name="Feng L."/>
            <person name="Finet C."/>
            <person name="Floyd S.K."/>
            <person name="Frommer W.B."/>
            <person name="Fujita T."/>
            <person name="Gramzow L."/>
            <person name="Gutensohn M."/>
            <person name="Harholt J."/>
            <person name="Hattori M."/>
            <person name="Heyl A."/>
            <person name="Hirai T."/>
            <person name="Hiwatashi Y."/>
            <person name="Ishikawa M."/>
            <person name="Iwata M."/>
            <person name="Karol K.G."/>
            <person name="Koehler B."/>
            <person name="Kolukisaoglu U."/>
            <person name="Kubo M."/>
            <person name="Kurata T."/>
            <person name="Lalonde S."/>
            <person name="Li K."/>
            <person name="Li Y."/>
            <person name="Litt A."/>
            <person name="Lyons E."/>
            <person name="Manning G."/>
            <person name="Maruyama T."/>
            <person name="Michael T.P."/>
            <person name="Mikami K."/>
            <person name="Miyazaki S."/>
            <person name="Morinaga S."/>
            <person name="Murata T."/>
            <person name="Mueller-Roeber B."/>
            <person name="Nelson D.R."/>
            <person name="Obara M."/>
            <person name="Oguri Y."/>
            <person name="Olmstead R.G."/>
            <person name="Onodera N."/>
            <person name="Petersen B.L."/>
            <person name="Pils B."/>
            <person name="Prigge M."/>
            <person name="Rensing S.A."/>
            <person name="Riano-Pachon D.M."/>
            <person name="Roberts A.W."/>
            <person name="Sato Y."/>
            <person name="Scheller H.V."/>
            <person name="Schulz B."/>
            <person name="Schulz C."/>
            <person name="Shakirov E.V."/>
            <person name="Shibagaki N."/>
            <person name="Shinohara N."/>
            <person name="Shippen D.E."/>
            <person name="Soerensen I."/>
            <person name="Sotooka R."/>
            <person name="Sugimoto N."/>
            <person name="Sugita M."/>
            <person name="Sumikawa N."/>
            <person name="Tanurdzic M."/>
            <person name="Theissen G."/>
            <person name="Ulvskov P."/>
            <person name="Wakazuki S."/>
            <person name="Weng J.K."/>
            <person name="Willats W.W."/>
            <person name="Wipf D."/>
            <person name="Wolf P.G."/>
            <person name="Yang L."/>
            <person name="Zimmer A.D."/>
            <person name="Zhu Q."/>
            <person name="Mitros T."/>
            <person name="Hellsten U."/>
            <person name="Loque D."/>
            <person name="Otillar R."/>
            <person name="Salamov A."/>
            <person name="Schmutz J."/>
            <person name="Shapiro H."/>
            <person name="Lindquist E."/>
            <person name="Lucas S."/>
            <person name="Rokhsar D."/>
            <person name="Grigoriev I.V."/>
        </authorList>
    </citation>
    <scope>NUCLEOTIDE SEQUENCE [LARGE SCALE GENOMIC DNA]</scope>
</reference>
<evidence type="ECO:0000313" key="1">
    <source>
        <dbReference type="EMBL" id="EFJ24462.1"/>
    </source>
</evidence>
<keyword evidence="2" id="KW-1185">Reference proteome</keyword>
<dbReference type="InParanoid" id="D8RT76"/>
<dbReference type="EMBL" id="GL377589">
    <property type="protein sequence ID" value="EFJ24462.1"/>
    <property type="molecule type" value="Genomic_DNA"/>
</dbReference>
<dbReference type="HOGENOM" id="CLU_1374272_0_0_1"/>